<comment type="similarity">
    <text evidence="1">Belongs to the class-III pyridoxal-phosphate-dependent aminotransferase family.</text>
</comment>
<sequence length="113" mass="12318">MASTQSTQEYSFHRNLHKTNLEIIGGKVNFLFTRDGRKVFDAASGAAVSCLGHGNERVIQAISEQLKTGTPYLSSAFWKNEVVEELCRELINGTDGKMARVYLTGSGSGSEAM</sequence>
<dbReference type="GO" id="GO:0008483">
    <property type="term" value="F:transaminase activity"/>
    <property type="evidence" value="ECO:0007669"/>
    <property type="project" value="UniProtKB-KW"/>
</dbReference>
<proteinExistence type="inferred from homology"/>
<dbReference type="PANTHER" id="PTHR43094">
    <property type="entry name" value="AMINOTRANSFERASE"/>
    <property type="match status" value="1"/>
</dbReference>
<dbReference type="InterPro" id="IPR015424">
    <property type="entry name" value="PyrdxlP-dep_Trfase"/>
</dbReference>
<dbReference type="EMBL" id="KT428651">
    <property type="protein sequence ID" value="AMX22263.1"/>
    <property type="molecule type" value="Genomic_DNA"/>
</dbReference>
<keyword evidence="3" id="KW-0808">Transferase</keyword>
<keyword evidence="3" id="KW-0032">Aminotransferase</keyword>
<evidence type="ECO:0000256" key="1">
    <source>
        <dbReference type="ARBA" id="ARBA00008954"/>
    </source>
</evidence>
<dbReference type="InterPro" id="IPR005814">
    <property type="entry name" value="Aminotrans_3"/>
</dbReference>
<dbReference type="SUPFAM" id="SSF53383">
    <property type="entry name" value="PLP-dependent transferases"/>
    <property type="match status" value="1"/>
</dbReference>
<reference evidence="3" key="1">
    <citation type="journal article" date="2016" name="PLoS ONE">
        <title>Intron Derived Size Polymorphism in the Mitochondrial Genomes of Closely Related Chrysoporthe Species.</title>
        <authorList>
            <person name="Kanzi A.M."/>
            <person name="Wingfield B.D."/>
            <person name="Steenkamp E.T."/>
            <person name="Naidoo S."/>
            <person name="van der Merwe N.A."/>
        </authorList>
    </citation>
    <scope>NUCLEOTIDE SEQUENCE</scope>
</reference>
<name>A0A191MXH7_CRYPA</name>
<keyword evidence="3" id="KW-0496">Mitochondrion</keyword>
<dbReference type="InterPro" id="IPR015422">
    <property type="entry name" value="PyrdxlP-dep_Trfase_small"/>
</dbReference>
<dbReference type="PANTHER" id="PTHR43094:SF1">
    <property type="entry name" value="AMINOTRANSFERASE CLASS-III"/>
    <property type="match status" value="1"/>
</dbReference>
<dbReference type="Gene3D" id="3.90.1150.10">
    <property type="entry name" value="Aspartate Aminotransferase, domain 1"/>
    <property type="match status" value="1"/>
</dbReference>
<dbReference type="GO" id="GO:0005829">
    <property type="term" value="C:cytosol"/>
    <property type="evidence" value="ECO:0007669"/>
    <property type="project" value="TreeGrafter"/>
</dbReference>
<geneLocation type="mitochondrion" evidence="3"/>
<dbReference type="InterPro" id="IPR015421">
    <property type="entry name" value="PyrdxlP-dep_Trfase_major"/>
</dbReference>
<keyword evidence="2" id="KW-0663">Pyridoxal phosphate</keyword>
<accession>A0A191MXH7</accession>
<dbReference type="Gene3D" id="3.40.640.10">
    <property type="entry name" value="Type I PLP-dependent aspartate aminotransferase-like (Major domain)"/>
    <property type="match status" value="1"/>
</dbReference>
<protein>
    <submittedName>
        <fullName evidence="3">Aminotransferase class-III</fullName>
    </submittedName>
</protein>
<evidence type="ECO:0000313" key="3">
    <source>
        <dbReference type="EMBL" id="AMX22263.1"/>
    </source>
</evidence>
<evidence type="ECO:0000256" key="2">
    <source>
        <dbReference type="ARBA" id="ARBA00022898"/>
    </source>
</evidence>
<dbReference type="Pfam" id="PF00202">
    <property type="entry name" value="Aminotran_3"/>
    <property type="match status" value="1"/>
</dbReference>
<dbReference type="GO" id="GO:0030170">
    <property type="term" value="F:pyridoxal phosphate binding"/>
    <property type="evidence" value="ECO:0007669"/>
    <property type="project" value="InterPro"/>
</dbReference>
<dbReference type="AlphaFoldDB" id="A0A191MXH7"/>
<organism evidence="3">
    <name type="scientific">Cryphonectria parasitica</name>
    <name type="common">Chestnut blight fungus</name>
    <name type="synonym">Endothia parasitica</name>
    <dbReference type="NCBI Taxonomy" id="5116"/>
    <lineage>
        <taxon>Eukaryota</taxon>
        <taxon>Fungi</taxon>
        <taxon>Dikarya</taxon>
        <taxon>Ascomycota</taxon>
        <taxon>Pezizomycotina</taxon>
        <taxon>Sordariomycetes</taxon>
        <taxon>Sordariomycetidae</taxon>
        <taxon>Diaporthales</taxon>
        <taxon>Cryphonectriaceae</taxon>
        <taxon>Cryphonectria-Endothia species complex</taxon>
        <taxon>Cryphonectria</taxon>
    </lineage>
</organism>
<gene>
    <name evidence="3" type="primary">orf113</name>
</gene>